<dbReference type="PROSITE" id="PS51257">
    <property type="entry name" value="PROKAR_LIPOPROTEIN"/>
    <property type="match status" value="1"/>
</dbReference>
<name>A0A5C5BBY6_9MICO</name>
<dbReference type="OrthoDB" id="5149497at2"/>
<evidence type="ECO:0000313" key="3">
    <source>
        <dbReference type="Proteomes" id="UP000313849"/>
    </source>
</evidence>
<dbReference type="AlphaFoldDB" id="A0A5C5BBY6"/>
<reference evidence="2 3" key="1">
    <citation type="submission" date="2019-06" db="EMBL/GenBank/DDBJ databases">
        <title>Draft genome sequence of Miniimonas arenae KCTC 19750T isolated from sea sand.</title>
        <authorList>
            <person name="Park S.-J."/>
        </authorList>
    </citation>
    <scope>NUCLEOTIDE SEQUENCE [LARGE SCALE GENOMIC DNA]</scope>
    <source>
        <strain evidence="2 3">KCTC 19750</strain>
    </source>
</reference>
<evidence type="ECO:0008006" key="4">
    <source>
        <dbReference type="Google" id="ProtNLM"/>
    </source>
</evidence>
<dbReference type="EMBL" id="VENP01000040">
    <property type="protein sequence ID" value="TNU73582.1"/>
    <property type="molecule type" value="Genomic_DNA"/>
</dbReference>
<evidence type="ECO:0000256" key="1">
    <source>
        <dbReference type="SAM" id="SignalP"/>
    </source>
</evidence>
<organism evidence="2 3">
    <name type="scientific">Miniimonas arenae</name>
    <dbReference type="NCBI Taxonomy" id="676201"/>
    <lineage>
        <taxon>Bacteria</taxon>
        <taxon>Bacillati</taxon>
        <taxon>Actinomycetota</taxon>
        <taxon>Actinomycetes</taxon>
        <taxon>Micrococcales</taxon>
        <taxon>Beutenbergiaceae</taxon>
        <taxon>Miniimonas</taxon>
    </lineage>
</organism>
<proteinExistence type="predicted"/>
<evidence type="ECO:0000313" key="2">
    <source>
        <dbReference type="EMBL" id="TNU73582.1"/>
    </source>
</evidence>
<feature type="chain" id="PRO_5039643042" description="Lipoprotein" evidence="1">
    <location>
        <begin position="26"/>
        <end position="201"/>
    </location>
</feature>
<dbReference type="RefSeq" id="WP_108719430.1">
    <property type="nucleotide sequence ID" value="NZ_VENP01000040.1"/>
</dbReference>
<dbReference type="Proteomes" id="UP000313849">
    <property type="component" value="Unassembled WGS sequence"/>
</dbReference>
<gene>
    <name evidence="2" type="ORF">FH969_10690</name>
</gene>
<comment type="caution">
    <text evidence="2">The sequence shown here is derived from an EMBL/GenBank/DDBJ whole genome shotgun (WGS) entry which is preliminary data.</text>
</comment>
<protein>
    <recommendedName>
        <fullName evidence="4">Lipoprotein</fullName>
    </recommendedName>
</protein>
<feature type="signal peptide" evidence="1">
    <location>
        <begin position="1"/>
        <end position="25"/>
    </location>
</feature>
<keyword evidence="1" id="KW-0732">Signal</keyword>
<accession>A0A5C5BBY6</accession>
<sequence length="201" mass="21054">MRLGSRFIRALGAAGTALFVVGSAAGCSPGEAPQPVPTIDARILAAAREQGASDEQLSILESGAVEFEEYQEAVDRSLTCMRDAGIEVFDDSVTSARGFPEISYSFATSSAGRSDDQTLAIADACLAQHSLFVEQAYQLSPASIEQQEAAFGPYRDVVITCLAENGGEVRDDATMPEVLGAAADLESRSGVDCVSESGYGR</sequence>
<keyword evidence="3" id="KW-1185">Reference proteome</keyword>